<name>A0ABC8RNL3_9AQUA</name>
<accession>A0ABC8RNL3</accession>
<organism evidence="1 2">
    <name type="scientific">Ilex paraguariensis</name>
    <name type="common">yerba mate</name>
    <dbReference type="NCBI Taxonomy" id="185542"/>
    <lineage>
        <taxon>Eukaryota</taxon>
        <taxon>Viridiplantae</taxon>
        <taxon>Streptophyta</taxon>
        <taxon>Embryophyta</taxon>
        <taxon>Tracheophyta</taxon>
        <taxon>Spermatophyta</taxon>
        <taxon>Magnoliopsida</taxon>
        <taxon>eudicotyledons</taxon>
        <taxon>Gunneridae</taxon>
        <taxon>Pentapetalae</taxon>
        <taxon>asterids</taxon>
        <taxon>campanulids</taxon>
        <taxon>Aquifoliales</taxon>
        <taxon>Aquifoliaceae</taxon>
        <taxon>Ilex</taxon>
    </lineage>
</organism>
<evidence type="ECO:0000313" key="2">
    <source>
        <dbReference type="Proteomes" id="UP001642360"/>
    </source>
</evidence>
<gene>
    <name evidence="1" type="ORF">ILEXP_LOCUS12377</name>
</gene>
<keyword evidence="2" id="KW-1185">Reference proteome</keyword>
<evidence type="ECO:0000313" key="1">
    <source>
        <dbReference type="EMBL" id="CAK9144624.1"/>
    </source>
</evidence>
<dbReference type="Proteomes" id="UP001642360">
    <property type="component" value="Unassembled WGS sequence"/>
</dbReference>
<feature type="non-terminal residue" evidence="1">
    <location>
        <position position="73"/>
    </location>
</feature>
<reference evidence="1 2" key="1">
    <citation type="submission" date="2024-02" db="EMBL/GenBank/DDBJ databases">
        <authorList>
            <person name="Vignale AGUSTIN F."/>
            <person name="Sosa J E."/>
            <person name="Modenutti C."/>
        </authorList>
    </citation>
    <scope>NUCLEOTIDE SEQUENCE [LARGE SCALE GENOMIC DNA]</scope>
</reference>
<proteinExistence type="predicted"/>
<feature type="non-terminal residue" evidence="1">
    <location>
        <position position="1"/>
    </location>
</feature>
<dbReference type="AlphaFoldDB" id="A0ABC8RNL3"/>
<comment type="caution">
    <text evidence="1">The sequence shown here is derived from an EMBL/GenBank/DDBJ whole genome shotgun (WGS) entry which is preliminary data.</text>
</comment>
<sequence length="73" mass="8398">VSVREREKEESMASMVIPSFSHSYLNLHFPVTRQKGCLTTMTRRRRRRMSSLLMTTRSSLSDNSGLLQAAKHT</sequence>
<protein>
    <submittedName>
        <fullName evidence="1">Uncharacterized protein</fullName>
    </submittedName>
</protein>
<dbReference type="EMBL" id="CAUOFW020001409">
    <property type="protein sequence ID" value="CAK9144624.1"/>
    <property type="molecule type" value="Genomic_DNA"/>
</dbReference>